<dbReference type="SMART" id="SM00066">
    <property type="entry name" value="GAL4"/>
    <property type="match status" value="1"/>
</dbReference>
<accession>A0A8H5BW86</accession>
<keyword evidence="3" id="KW-0238">DNA-binding</keyword>
<dbReference type="GO" id="GO:0006351">
    <property type="term" value="P:DNA-templated transcription"/>
    <property type="evidence" value="ECO:0007669"/>
    <property type="project" value="InterPro"/>
</dbReference>
<gene>
    <name evidence="9" type="ORF">D9619_005300</name>
</gene>
<keyword evidence="6" id="KW-0175">Coiled coil</keyword>
<dbReference type="PROSITE" id="PS50048">
    <property type="entry name" value="ZN2_CY6_FUNGAL_2"/>
    <property type="match status" value="1"/>
</dbReference>
<feature type="region of interest" description="Disordered" evidence="7">
    <location>
        <begin position="1142"/>
        <end position="1178"/>
    </location>
</feature>
<name>A0A8H5BW86_9AGAR</name>
<dbReference type="InterPro" id="IPR001138">
    <property type="entry name" value="Zn2Cys6_DnaBD"/>
</dbReference>
<feature type="compositionally biased region" description="Pro residues" evidence="7">
    <location>
        <begin position="83"/>
        <end position="97"/>
    </location>
</feature>
<feature type="compositionally biased region" description="Pro residues" evidence="7">
    <location>
        <begin position="117"/>
        <end position="147"/>
    </location>
</feature>
<evidence type="ECO:0000256" key="5">
    <source>
        <dbReference type="ARBA" id="ARBA00023242"/>
    </source>
</evidence>
<dbReference type="SUPFAM" id="SSF57701">
    <property type="entry name" value="Zn2/Cys6 DNA-binding domain"/>
    <property type="match status" value="1"/>
</dbReference>
<feature type="compositionally biased region" description="Low complexity" evidence="7">
    <location>
        <begin position="1020"/>
        <end position="1038"/>
    </location>
</feature>
<dbReference type="Proteomes" id="UP000567179">
    <property type="component" value="Unassembled WGS sequence"/>
</dbReference>
<dbReference type="GO" id="GO:0003677">
    <property type="term" value="F:DNA binding"/>
    <property type="evidence" value="ECO:0007669"/>
    <property type="project" value="UniProtKB-KW"/>
</dbReference>
<dbReference type="Gene3D" id="4.10.240.10">
    <property type="entry name" value="Zn(2)-C6 fungal-type DNA-binding domain"/>
    <property type="match status" value="1"/>
</dbReference>
<evidence type="ECO:0000256" key="3">
    <source>
        <dbReference type="ARBA" id="ARBA00023125"/>
    </source>
</evidence>
<dbReference type="CDD" id="cd12148">
    <property type="entry name" value="fungal_TF_MHR"/>
    <property type="match status" value="1"/>
</dbReference>
<dbReference type="CDD" id="cd00067">
    <property type="entry name" value="GAL4"/>
    <property type="match status" value="1"/>
</dbReference>
<feature type="compositionally biased region" description="Polar residues" evidence="7">
    <location>
        <begin position="24"/>
        <end position="35"/>
    </location>
</feature>
<feature type="region of interest" description="Disordered" evidence="7">
    <location>
        <begin position="1"/>
        <end position="296"/>
    </location>
</feature>
<dbReference type="Pfam" id="PF00172">
    <property type="entry name" value="Zn_clus"/>
    <property type="match status" value="1"/>
</dbReference>
<evidence type="ECO:0000256" key="7">
    <source>
        <dbReference type="SAM" id="MobiDB-lite"/>
    </source>
</evidence>
<evidence type="ECO:0000256" key="2">
    <source>
        <dbReference type="ARBA" id="ARBA00023015"/>
    </source>
</evidence>
<feature type="compositionally biased region" description="Gly residues" evidence="7">
    <location>
        <begin position="859"/>
        <end position="883"/>
    </location>
</feature>
<dbReference type="EMBL" id="JAACJJ010000001">
    <property type="protein sequence ID" value="KAF5330468.1"/>
    <property type="molecule type" value="Genomic_DNA"/>
</dbReference>
<dbReference type="AlphaFoldDB" id="A0A8H5BW86"/>
<proteinExistence type="predicted"/>
<reference evidence="9 10" key="1">
    <citation type="journal article" date="2020" name="ISME J.">
        <title>Uncovering the hidden diversity of litter-decomposition mechanisms in mushroom-forming fungi.</title>
        <authorList>
            <person name="Floudas D."/>
            <person name="Bentzer J."/>
            <person name="Ahren D."/>
            <person name="Johansson T."/>
            <person name="Persson P."/>
            <person name="Tunlid A."/>
        </authorList>
    </citation>
    <scope>NUCLEOTIDE SEQUENCE [LARGE SCALE GENOMIC DNA]</scope>
    <source>
        <strain evidence="9 10">CBS 101986</strain>
    </source>
</reference>
<evidence type="ECO:0000256" key="6">
    <source>
        <dbReference type="SAM" id="Coils"/>
    </source>
</evidence>
<evidence type="ECO:0000259" key="8">
    <source>
        <dbReference type="PROSITE" id="PS50048"/>
    </source>
</evidence>
<keyword evidence="4" id="KW-0804">Transcription</keyword>
<sequence length="1178" mass="128722">MGRHQGSCCASCPAAKHSSDDFRSGTQRAQASSSRPAIYGSEEEPSHIGGTTQTQTPARKKHITPERRMATPPGDPTSNPAAQQPPLPPQPLPPTPTTKPTSAPTRKPRQRKKQQQPDPPAPPPPQPEAYPPQRPPVFSPYPAPPYLMNPQYPVNGSPYPHHPQHPQQHPQPPMGPGAPGMPPGPHQYAPYPMHPNPYSHPYPGYPQYPPQMMMYPPPRQGGIPEPQHQEPQSAPVQGAGNKRKRKGADAGRSKAGERGSDDETGASGSDAPRQTLSQKQQAQAASDLKKRTKTQRACDSCRSRKIRCDVIADTEPAICQHCKQYGFECTFFLPITETRFKKKKLEEEAAEREKAAAALLEASKAGPSQTDAGKRDIAVFDDVGPTSPTHLLHSQATINSRIYESYDQRYHHSFEISKSGDGLIHVQKPSQEDQQHVMHNKQLDLQIDRDVIEKLVNAYFKDVAPILPIVTEAEFLATPNPAPILVYSMCLVAAARRDVPQKVFDSIRYTVNTVIKGEDVLSTASIVNVQALLILCMTADCHSPFVPNALSALWIRLGAAIRMAQDLGLHRAESVKQNIELRRRLWGACLICDRWASIAYGHPYMIDVQDCDARLPSSGDSTDLYMDELVRLSIILGRVQKTIYSPSGLTFMTDDILYELLADMQRWKDGLPEHLKFRGPDTPRPAGLLHLLYSCVAMMFWRVFMRISYSCPAHLKFGLTVEQWTLLVTMTSEAIDWLDANEDVYDVWLLVAYAATSCALVQYHTCIRRKDDEAQAALKKLRDCTAEIIALLYEATQDPQTTLEAPALNPTGGVKAKQPVVLDYKKDPTRPGGGVFIAHGPDGEFHDVPAGVIINSGSQGAGDAGNQGQGQSNGNGVAGGTGDSGEDSEGEVASLVAAVASAPSVSLHDKNHNDRASRNYIPSSPSPFAPVSLPSPSIASQHHAHSPLLSYPPGSSSSNNNQYQQKTQQHQRAMAPPPHVIDPELEMNYTSRGGSDSIANGGNLMAPISALRSPVGGANQQQQQAEHQQRLQQQHQSDLQQLHQQQQALIATGANAAPLVPLNPHTAGARAGHYMNVNPAMNLQALSTSGNVHVMNTLDGSQGSNANLEALQNADGLLEGIPGGMFDWGQWDQFFSRFSGSLGGFQQPQNLHQQQQHQQQQQQAQQHMQQQQQQQGAR</sequence>
<dbReference type="InterPro" id="IPR050797">
    <property type="entry name" value="Carb_Metab_Trans_Reg"/>
</dbReference>
<keyword evidence="5" id="KW-0539">Nucleus</keyword>
<dbReference type="SMART" id="SM00906">
    <property type="entry name" value="Fungal_trans"/>
    <property type="match status" value="1"/>
</dbReference>
<keyword evidence="2" id="KW-0805">Transcription regulation</keyword>
<dbReference type="GO" id="GO:0008270">
    <property type="term" value="F:zinc ion binding"/>
    <property type="evidence" value="ECO:0007669"/>
    <property type="project" value="InterPro"/>
</dbReference>
<comment type="caution">
    <text evidence="9">The sequence shown here is derived from an EMBL/GenBank/DDBJ whole genome shotgun (WGS) entry which is preliminary data.</text>
</comment>
<evidence type="ECO:0000256" key="1">
    <source>
        <dbReference type="ARBA" id="ARBA00022723"/>
    </source>
</evidence>
<evidence type="ECO:0000256" key="4">
    <source>
        <dbReference type="ARBA" id="ARBA00023163"/>
    </source>
</evidence>
<feature type="coiled-coil region" evidence="6">
    <location>
        <begin position="335"/>
        <end position="362"/>
    </location>
</feature>
<evidence type="ECO:0000313" key="10">
    <source>
        <dbReference type="Proteomes" id="UP000567179"/>
    </source>
</evidence>
<dbReference type="PANTHER" id="PTHR31668">
    <property type="entry name" value="GLUCOSE TRANSPORT TRANSCRIPTION REGULATOR RGT1-RELATED-RELATED"/>
    <property type="match status" value="1"/>
</dbReference>
<dbReference type="InterPro" id="IPR036864">
    <property type="entry name" value="Zn2-C6_fun-type_DNA-bd_sf"/>
</dbReference>
<feature type="compositionally biased region" description="Low complexity" evidence="7">
    <location>
        <begin position="946"/>
        <end position="965"/>
    </location>
</feature>
<feature type="compositionally biased region" description="Polar residues" evidence="7">
    <location>
        <begin position="988"/>
        <end position="1000"/>
    </location>
</feature>
<evidence type="ECO:0000313" key="9">
    <source>
        <dbReference type="EMBL" id="KAF5330468.1"/>
    </source>
</evidence>
<feature type="compositionally biased region" description="Basic and acidic residues" evidence="7">
    <location>
        <begin position="247"/>
        <end position="261"/>
    </location>
</feature>
<dbReference type="PROSITE" id="PS00463">
    <property type="entry name" value="ZN2_CY6_FUNGAL_1"/>
    <property type="match status" value="1"/>
</dbReference>
<dbReference type="Pfam" id="PF04082">
    <property type="entry name" value="Fungal_trans"/>
    <property type="match status" value="1"/>
</dbReference>
<protein>
    <recommendedName>
        <fullName evidence="8">Zn(2)-C6 fungal-type domain-containing protein</fullName>
    </recommendedName>
</protein>
<dbReference type="GO" id="GO:0000981">
    <property type="term" value="F:DNA-binding transcription factor activity, RNA polymerase II-specific"/>
    <property type="evidence" value="ECO:0007669"/>
    <property type="project" value="InterPro"/>
</dbReference>
<feature type="compositionally biased region" description="Polar residues" evidence="7">
    <location>
        <begin position="272"/>
        <end position="284"/>
    </location>
</feature>
<keyword evidence="10" id="KW-1185">Reference proteome</keyword>
<feature type="region of interest" description="Disordered" evidence="7">
    <location>
        <begin position="849"/>
        <end position="891"/>
    </location>
</feature>
<feature type="compositionally biased region" description="Basic and acidic residues" evidence="7">
    <location>
        <begin position="907"/>
        <end position="917"/>
    </location>
</feature>
<keyword evidence="1" id="KW-0479">Metal-binding</keyword>
<dbReference type="PANTHER" id="PTHR31668:SF26">
    <property type="entry name" value="GLUCOSE TRANSPORT TRANSCRIPTION REGULATOR RGT1-RELATED"/>
    <property type="match status" value="1"/>
</dbReference>
<feature type="compositionally biased region" description="Pro residues" evidence="7">
    <location>
        <begin position="192"/>
        <end position="219"/>
    </location>
</feature>
<organism evidence="9 10">
    <name type="scientific">Psilocybe cf. subviscida</name>
    <dbReference type="NCBI Taxonomy" id="2480587"/>
    <lineage>
        <taxon>Eukaryota</taxon>
        <taxon>Fungi</taxon>
        <taxon>Dikarya</taxon>
        <taxon>Basidiomycota</taxon>
        <taxon>Agaricomycotina</taxon>
        <taxon>Agaricomycetes</taxon>
        <taxon>Agaricomycetidae</taxon>
        <taxon>Agaricales</taxon>
        <taxon>Agaricineae</taxon>
        <taxon>Strophariaceae</taxon>
        <taxon>Psilocybe</taxon>
    </lineage>
</organism>
<dbReference type="OrthoDB" id="4161332at2759"/>
<dbReference type="InterPro" id="IPR007219">
    <property type="entry name" value="XnlR_reg_dom"/>
</dbReference>
<feature type="domain" description="Zn(2)-C6 fungal-type" evidence="8">
    <location>
        <begin position="297"/>
        <end position="331"/>
    </location>
</feature>
<feature type="compositionally biased region" description="Pro residues" evidence="7">
    <location>
        <begin position="169"/>
        <end position="185"/>
    </location>
</feature>
<feature type="region of interest" description="Disordered" evidence="7">
    <location>
        <begin position="903"/>
        <end position="1038"/>
    </location>
</feature>